<organism evidence="18 19">
    <name type="scientific">Candidatus Defluviibacterium haderslevense</name>
    <dbReference type="NCBI Taxonomy" id="2981993"/>
    <lineage>
        <taxon>Bacteria</taxon>
        <taxon>Pseudomonadati</taxon>
        <taxon>Bacteroidota</taxon>
        <taxon>Saprospiria</taxon>
        <taxon>Saprospirales</taxon>
        <taxon>Saprospiraceae</taxon>
        <taxon>Candidatus Defluviibacterium</taxon>
    </lineage>
</organism>
<evidence type="ECO:0000256" key="14">
    <source>
        <dbReference type="ARBA" id="ARBA00048988"/>
    </source>
</evidence>
<keyword evidence="7 15" id="KW-0067">ATP-binding</keyword>
<evidence type="ECO:0000259" key="17">
    <source>
        <dbReference type="PROSITE" id="PS51194"/>
    </source>
</evidence>
<evidence type="ECO:0000259" key="16">
    <source>
        <dbReference type="PROSITE" id="PS51192"/>
    </source>
</evidence>
<comment type="catalytic activity">
    <reaction evidence="14 15">
        <text>ATP + H2O = ADP + phosphate + H(+)</text>
        <dbReference type="Rhea" id="RHEA:13065"/>
        <dbReference type="ChEBI" id="CHEBI:15377"/>
        <dbReference type="ChEBI" id="CHEBI:15378"/>
        <dbReference type="ChEBI" id="CHEBI:30616"/>
        <dbReference type="ChEBI" id="CHEBI:43474"/>
        <dbReference type="ChEBI" id="CHEBI:456216"/>
        <dbReference type="EC" id="5.6.2.4"/>
    </reaction>
</comment>
<comment type="function">
    <text evidence="15">Plays a critical role in recombination and DNA repair. Helps process Holliday junction intermediates to mature products by catalyzing branch migration. Has replication fork regression activity, unwinds stalled or blocked replication forks to make a HJ that can be resolved. Has a DNA unwinding activity characteristic of a DNA helicase with 3'-5' polarity.</text>
</comment>
<dbReference type="NCBIfam" id="TIGR00643">
    <property type="entry name" value="recG"/>
    <property type="match status" value="1"/>
</dbReference>
<name>A0A9D7XFC1_9BACT</name>
<evidence type="ECO:0000256" key="3">
    <source>
        <dbReference type="ARBA" id="ARBA00022741"/>
    </source>
</evidence>
<evidence type="ECO:0000256" key="9">
    <source>
        <dbReference type="ARBA" id="ARBA00023172"/>
    </source>
</evidence>
<evidence type="ECO:0000256" key="7">
    <source>
        <dbReference type="ARBA" id="ARBA00022840"/>
    </source>
</evidence>
<evidence type="ECO:0000256" key="2">
    <source>
        <dbReference type="ARBA" id="ARBA00017846"/>
    </source>
</evidence>
<evidence type="ECO:0000256" key="8">
    <source>
        <dbReference type="ARBA" id="ARBA00023125"/>
    </source>
</evidence>
<evidence type="ECO:0000256" key="15">
    <source>
        <dbReference type="RuleBase" id="RU363016"/>
    </source>
</evidence>
<proteinExistence type="inferred from homology"/>
<protein>
    <recommendedName>
        <fullName evidence="2 15">ATP-dependent DNA helicase RecG</fullName>
        <ecNumber evidence="13 15">5.6.2.4</ecNumber>
    </recommendedName>
</protein>
<dbReference type="Pfam" id="PF00270">
    <property type="entry name" value="DEAD"/>
    <property type="match status" value="1"/>
</dbReference>
<dbReference type="CDD" id="cd04488">
    <property type="entry name" value="RecG_wedge_OBF"/>
    <property type="match status" value="1"/>
</dbReference>
<evidence type="ECO:0000256" key="1">
    <source>
        <dbReference type="ARBA" id="ARBA00007504"/>
    </source>
</evidence>
<dbReference type="Pfam" id="PF17191">
    <property type="entry name" value="RecG_wedge"/>
    <property type="match status" value="1"/>
</dbReference>
<gene>
    <name evidence="18" type="primary">recG</name>
    <name evidence="18" type="ORF">IPO85_13560</name>
</gene>
<dbReference type="Gene3D" id="2.40.50.140">
    <property type="entry name" value="Nucleic acid-binding proteins"/>
    <property type="match status" value="1"/>
</dbReference>
<dbReference type="InterPro" id="IPR045562">
    <property type="entry name" value="RecG_dom3_C"/>
</dbReference>
<evidence type="ECO:0000256" key="10">
    <source>
        <dbReference type="ARBA" id="ARBA00023204"/>
    </source>
</evidence>
<dbReference type="Pfam" id="PF00271">
    <property type="entry name" value="Helicase_C"/>
    <property type="match status" value="1"/>
</dbReference>
<dbReference type="Proteomes" id="UP000808349">
    <property type="component" value="Unassembled WGS sequence"/>
</dbReference>
<dbReference type="InterPro" id="IPR027417">
    <property type="entry name" value="P-loop_NTPase"/>
</dbReference>
<evidence type="ECO:0000313" key="19">
    <source>
        <dbReference type="Proteomes" id="UP000808349"/>
    </source>
</evidence>
<dbReference type="PANTHER" id="PTHR47964:SF1">
    <property type="entry name" value="ATP-DEPENDENT DNA HELICASE HOMOLOG RECG, CHLOROPLASTIC"/>
    <property type="match status" value="1"/>
</dbReference>
<keyword evidence="9 15" id="KW-0233">DNA recombination</keyword>
<dbReference type="NCBIfam" id="NF008168">
    <property type="entry name" value="PRK10917.2-2"/>
    <property type="match status" value="1"/>
</dbReference>
<dbReference type="GO" id="GO:0005524">
    <property type="term" value="F:ATP binding"/>
    <property type="evidence" value="ECO:0007669"/>
    <property type="project" value="UniProtKB-KW"/>
</dbReference>
<evidence type="ECO:0000256" key="12">
    <source>
        <dbReference type="ARBA" id="ARBA00034617"/>
    </source>
</evidence>
<dbReference type="EMBL" id="JADKFW010000010">
    <property type="protein sequence ID" value="MBK9718511.1"/>
    <property type="molecule type" value="Genomic_DNA"/>
</dbReference>
<comment type="similarity">
    <text evidence="1 15">Belongs to the helicase family. RecG subfamily.</text>
</comment>
<dbReference type="GO" id="GO:0043138">
    <property type="term" value="F:3'-5' DNA helicase activity"/>
    <property type="evidence" value="ECO:0007669"/>
    <property type="project" value="UniProtKB-EC"/>
</dbReference>
<dbReference type="PANTHER" id="PTHR47964">
    <property type="entry name" value="ATP-DEPENDENT DNA HELICASE HOMOLOG RECG, CHLOROPLASTIC"/>
    <property type="match status" value="1"/>
</dbReference>
<evidence type="ECO:0000256" key="5">
    <source>
        <dbReference type="ARBA" id="ARBA00022801"/>
    </source>
</evidence>
<dbReference type="Gene3D" id="3.40.50.300">
    <property type="entry name" value="P-loop containing nucleotide triphosphate hydrolases"/>
    <property type="match status" value="2"/>
</dbReference>
<dbReference type="Pfam" id="PF19833">
    <property type="entry name" value="RecG_dom3_C"/>
    <property type="match status" value="1"/>
</dbReference>
<dbReference type="AlphaFoldDB" id="A0A9D7XFC1"/>
<dbReference type="InterPro" id="IPR014001">
    <property type="entry name" value="Helicase_ATP-bd"/>
</dbReference>
<dbReference type="InterPro" id="IPR012340">
    <property type="entry name" value="NA-bd_OB-fold"/>
</dbReference>
<dbReference type="CDD" id="cd17992">
    <property type="entry name" value="DEXHc_RecG"/>
    <property type="match status" value="1"/>
</dbReference>
<dbReference type="InterPro" id="IPR047112">
    <property type="entry name" value="RecG/Mfd"/>
</dbReference>
<comment type="caution">
    <text evidence="18">The sequence shown here is derived from an EMBL/GenBank/DDBJ whole genome shotgun (WGS) entry which is preliminary data.</text>
</comment>
<dbReference type="GO" id="GO:0006310">
    <property type="term" value="P:DNA recombination"/>
    <property type="evidence" value="ECO:0007669"/>
    <property type="project" value="UniProtKB-UniRule"/>
</dbReference>
<feature type="domain" description="Helicase C-terminal" evidence="17">
    <location>
        <begin position="471"/>
        <end position="630"/>
    </location>
</feature>
<reference evidence="18 19" key="1">
    <citation type="submission" date="2020-10" db="EMBL/GenBank/DDBJ databases">
        <title>Connecting structure to function with the recovery of over 1000 high-quality activated sludge metagenome-assembled genomes encoding full-length rRNA genes using long-read sequencing.</title>
        <authorList>
            <person name="Singleton C.M."/>
            <person name="Petriglieri F."/>
            <person name="Kristensen J.M."/>
            <person name="Kirkegaard R.H."/>
            <person name="Michaelsen T.Y."/>
            <person name="Andersen M.H."/>
            <person name="Karst S.M."/>
            <person name="Dueholm M.S."/>
            <person name="Nielsen P.H."/>
            <person name="Albertsen M."/>
        </authorList>
    </citation>
    <scope>NUCLEOTIDE SEQUENCE [LARGE SCALE GENOMIC DNA]</scope>
    <source>
        <strain evidence="18">Ribe_18-Q3-R11-54_BAT3C.373</strain>
    </source>
</reference>
<dbReference type="SUPFAM" id="SSF52540">
    <property type="entry name" value="P-loop containing nucleoside triphosphate hydrolases"/>
    <property type="match status" value="2"/>
</dbReference>
<dbReference type="PROSITE" id="PS51192">
    <property type="entry name" value="HELICASE_ATP_BIND_1"/>
    <property type="match status" value="1"/>
</dbReference>
<dbReference type="InterPro" id="IPR033454">
    <property type="entry name" value="RecG_wedge"/>
</dbReference>
<keyword evidence="6 15" id="KW-0347">Helicase</keyword>
<evidence type="ECO:0000256" key="13">
    <source>
        <dbReference type="ARBA" id="ARBA00034808"/>
    </source>
</evidence>
<dbReference type="NCBIfam" id="NF008165">
    <property type="entry name" value="PRK10917.1-3"/>
    <property type="match status" value="1"/>
</dbReference>
<keyword evidence="8" id="KW-0238">DNA-binding</keyword>
<keyword evidence="5 15" id="KW-0378">Hydrolase</keyword>
<dbReference type="SMART" id="SM00487">
    <property type="entry name" value="DEXDc"/>
    <property type="match status" value="1"/>
</dbReference>
<keyword evidence="11" id="KW-0413">Isomerase</keyword>
<evidence type="ECO:0000256" key="4">
    <source>
        <dbReference type="ARBA" id="ARBA00022763"/>
    </source>
</evidence>
<dbReference type="InterPro" id="IPR011545">
    <property type="entry name" value="DEAD/DEAH_box_helicase_dom"/>
</dbReference>
<dbReference type="GO" id="GO:0006281">
    <property type="term" value="P:DNA repair"/>
    <property type="evidence" value="ECO:0007669"/>
    <property type="project" value="UniProtKB-UniRule"/>
</dbReference>
<dbReference type="SMART" id="SM00490">
    <property type="entry name" value="HELICc"/>
    <property type="match status" value="1"/>
</dbReference>
<dbReference type="PROSITE" id="PS51194">
    <property type="entry name" value="HELICASE_CTER"/>
    <property type="match status" value="1"/>
</dbReference>
<evidence type="ECO:0000256" key="11">
    <source>
        <dbReference type="ARBA" id="ARBA00023235"/>
    </source>
</evidence>
<dbReference type="InterPro" id="IPR004609">
    <property type="entry name" value="ATP-dep_DNA_helicase_RecG"/>
</dbReference>
<dbReference type="GO" id="GO:0003677">
    <property type="term" value="F:DNA binding"/>
    <property type="evidence" value="ECO:0007669"/>
    <property type="project" value="UniProtKB-KW"/>
</dbReference>
<evidence type="ECO:0000256" key="6">
    <source>
        <dbReference type="ARBA" id="ARBA00022806"/>
    </source>
</evidence>
<dbReference type="SUPFAM" id="SSF50249">
    <property type="entry name" value="Nucleic acid-binding proteins"/>
    <property type="match status" value="1"/>
</dbReference>
<dbReference type="InterPro" id="IPR001650">
    <property type="entry name" value="Helicase_C-like"/>
</dbReference>
<feature type="domain" description="Helicase ATP-binding" evidence="16">
    <location>
        <begin position="286"/>
        <end position="449"/>
    </location>
</feature>
<keyword evidence="10 15" id="KW-0234">DNA repair</keyword>
<keyword evidence="4 15" id="KW-0227">DNA damage</keyword>
<sequence length="702" mass="79679">MAFLNLDSPIEYLKGVGPQRGALLRKHLNIHLVQDLLFHYPFRYVDRTKFHQIRDINQDDGQVQIKAKVVQVLERGSGRFKPLIAVVKDHTGTIELVWFQGQKWIQPKLEVGIEFIFFGKVQDTGYGLNISHPEFDRIIDIDPKSLQQFEPVYSSGEVLGSKGLDSKGIRKLIKGLFQSINWLQLNENLPEYVIKKYHLPKRIDCLQWIHFPKKMELMEQAQNRLKFEEFFFIQLKIIQTKILRQQGQVGFKMSTKGDLYDTFYKNHLPFALTGAQQRVILEINNDLTSGQQMNRLLQGDVGSGKTIVALMIILIALGNGYQACMMAPTEVLAKQHFTSVSEMVSGLPIQVCLLTSNVKGKDKKQTLLGLANGTIHIAIGTHALIEDAVQFQNLGMVVIDEQHRFGVEQRSKLWSKAKGKWPHVLVMTATPIPRTLAMTLYGDLDVSIIDELPPNRKEIQTIHIKDFRRSDMHRFMKEQIALGRQVYIVYPLIEESEALDIENLQMGYEKLLPFFKPPEYQISVVHGRLKPDDKNMEMQRFISGRAHIMVATTVIEVGVNVPNASIMVVENAERFGLSQLHQLRGRVGRGSDQSYCILMTADKIGKDSKARMEIMCSTNDGFKIAEADLEIRGPGNLTGTQQSGLVELKVADIVADNKILIAARNLAEAILQKDPHLNHPVNLPLRKNLNAQDNSQKWDRIS</sequence>
<accession>A0A9D7XFC1</accession>
<keyword evidence="3 15" id="KW-0547">Nucleotide-binding</keyword>
<dbReference type="GO" id="GO:0016787">
    <property type="term" value="F:hydrolase activity"/>
    <property type="evidence" value="ECO:0007669"/>
    <property type="project" value="UniProtKB-KW"/>
</dbReference>
<comment type="catalytic activity">
    <reaction evidence="12 15">
        <text>Couples ATP hydrolysis with the unwinding of duplex DNA by translocating in the 3'-5' direction.</text>
        <dbReference type="EC" id="5.6.2.4"/>
    </reaction>
</comment>
<evidence type="ECO:0000313" key="18">
    <source>
        <dbReference type="EMBL" id="MBK9718511.1"/>
    </source>
</evidence>
<dbReference type="EC" id="5.6.2.4" evidence="13 15"/>